<dbReference type="NCBIfam" id="TIGR00082">
    <property type="entry name" value="rbfA"/>
    <property type="match status" value="1"/>
</dbReference>
<dbReference type="InterPro" id="IPR020053">
    <property type="entry name" value="Ribosome-bd_factorA_CS"/>
</dbReference>
<name>A0A6P0F0B0_9ACTN</name>
<evidence type="ECO:0000256" key="3">
    <source>
        <dbReference type="SAM" id="MobiDB-lite"/>
    </source>
</evidence>
<feature type="compositionally biased region" description="Acidic residues" evidence="3">
    <location>
        <begin position="141"/>
        <end position="159"/>
    </location>
</feature>
<dbReference type="HAMAP" id="MF_00003">
    <property type="entry name" value="RbfA"/>
    <property type="match status" value="1"/>
</dbReference>
<sequence length="184" mass="19998">MADPARARRLAVRIRQIVSATIEMQIKDPRLGMVTITDARVTSDLREATVFYTVYGNDNEIEDSARALASATGVLRSTVGKQTGIKFVPTLTFVADIVPDTARELEQALERARYADAELARAREGAEYAGDADPYKKPAVDEDEDDDLAEDDLADDEVTVEAGAGRTDDFADERPSATAQRSAS</sequence>
<evidence type="ECO:0000313" key="5">
    <source>
        <dbReference type="EMBL" id="NEN52422.1"/>
    </source>
</evidence>
<dbReference type="SUPFAM" id="SSF89919">
    <property type="entry name" value="Ribosome-binding factor A, RbfA"/>
    <property type="match status" value="1"/>
</dbReference>
<gene>
    <name evidence="2 4" type="primary">rbfA</name>
    <name evidence="5" type="ORF">G3R41_16020</name>
    <name evidence="4" type="ORF">GCU67_15370</name>
</gene>
<dbReference type="GO" id="GO:0005829">
    <property type="term" value="C:cytosol"/>
    <property type="evidence" value="ECO:0007669"/>
    <property type="project" value="TreeGrafter"/>
</dbReference>
<proteinExistence type="inferred from homology"/>
<evidence type="ECO:0000256" key="2">
    <source>
        <dbReference type="HAMAP-Rule" id="MF_00003"/>
    </source>
</evidence>
<dbReference type="PROSITE" id="PS01319">
    <property type="entry name" value="RBFA"/>
    <property type="match status" value="1"/>
</dbReference>
<dbReference type="InterPro" id="IPR023799">
    <property type="entry name" value="RbfA_dom_sf"/>
</dbReference>
<dbReference type="Pfam" id="PF02033">
    <property type="entry name" value="RBFA"/>
    <property type="match status" value="1"/>
</dbReference>
<evidence type="ECO:0000313" key="7">
    <source>
        <dbReference type="Proteomes" id="UP000471152"/>
    </source>
</evidence>
<dbReference type="AlphaFoldDB" id="A0A6P0F0B0"/>
<comment type="caution">
    <text evidence="4">The sequence shown here is derived from an EMBL/GenBank/DDBJ whole genome shotgun (WGS) entry which is preliminary data.</text>
</comment>
<dbReference type="PANTHER" id="PTHR33515">
    <property type="entry name" value="RIBOSOME-BINDING FACTOR A, CHLOROPLASTIC-RELATED"/>
    <property type="match status" value="1"/>
</dbReference>
<evidence type="ECO:0000313" key="4">
    <source>
        <dbReference type="EMBL" id="NEK95534.1"/>
    </source>
</evidence>
<keyword evidence="1 2" id="KW-0690">Ribosome biogenesis</keyword>
<feature type="compositionally biased region" description="Basic and acidic residues" evidence="3">
    <location>
        <begin position="166"/>
        <end position="175"/>
    </location>
</feature>
<accession>A0A6P0F0B0</accession>
<comment type="function">
    <text evidence="2">One of several proteins that assist in the late maturation steps of the functional core of the 30S ribosomal subunit. Associates with free 30S ribosomal subunits (but not with 30S subunits that are part of 70S ribosomes or polysomes). Required for efficient processing of 16S rRNA. May interact with the 5'-terminal helix region of 16S rRNA.</text>
</comment>
<dbReference type="Gene3D" id="3.30.300.20">
    <property type="match status" value="1"/>
</dbReference>
<comment type="subunit">
    <text evidence="2">Monomer. Binds 30S ribosomal subunits, but not 50S ribosomal subunits or 70S ribosomes.</text>
</comment>
<keyword evidence="6" id="KW-1185">Reference proteome</keyword>
<reference evidence="4 6" key="1">
    <citation type="submission" date="2020-01" db="EMBL/GenBank/DDBJ databases">
        <title>the WGS Modestobacter muralis CPCC 204518.</title>
        <authorList>
            <person name="Jiang Z."/>
        </authorList>
    </citation>
    <scope>NUCLEOTIDE SEQUENCE [LARGE SCALE GENOMIC DNA]</scope>
    <source>
        <strain evidence="4 6">DSM 100205</strain>
    </source>
</reference>
<dbReference type="InterPro" id="IPR000238">
    <property type="entry name" value="RbfA"/>
</dbReference>
<dbReference type="InterPro" id="IPR015946">
    <property type="entry name" value="KH_dom-like_a/b"/>
</dbReference>
<dbReference type="RefSeq" id="WP_163612094.1">
    <property type="nucleotide sequence ID" value="NZ_JAAGWB010000047.1"/>
</dbReference>
<evidence type="ECO:0000313" key="6">
    <source>
        <dbReference type="Proteomes" id="UP000468828"/>
    </source>
</evidence>
<dbReference type="Proteomes" id="UP000468828">
    <property type="component" value="Unassembled WGS sequence"/>
</dbReference>
<protein>
    <recommendedName>
        <fullName evidence="2">Ribosome-binding factor A</fullName>
    </recommendedName>
</protein>
<dbReference type="PANTHER" id="PTHR33515:SF1">
    <property type="entry name" value="RIBOSOME-BINDING FACTOR A, CHLOROPLASTIC-RELATED"/>
    <property type="match status" value="1"/>
</dbReference>
<comment type="subcellular location">
    <subcellularLocation>
        <location evidence="2">Cytoplasm</location>
    </subcellularLocation>
</comment>
<dbReference type="GO" id="GO:0043024">
    <property type="term" value="F:ribosomal small subunit binding"/>
    <property type="evidence" value="ECO:0007669"/>
    <property type="project" value="TreeGrafter"/>
</dbReference>
<dbReference type="Proteomes" id="UP000471152">
    <property type="component" value="Unassembled WGS sequence"/>
</dbReference>
<comment type="similarity">
    <text evidence="2">Belongs to the RbfA family.</text>
</comment>
<dbReference type="EMBL" id="JAAGWB010000047">
    <property type="protein sequence ID" value="NEN52422.1"/>
    <property type="molecule type" value="Genomic_DNA"/>
</dbReference>
<evidence type="ECO:0000256" key="1">
    <source>
        <dbReference type="ARBA" id="ARBA00022517"/>
    </source>
</evidence>
<reference evidence="5 7" key="2">
    <citation type="submission" date="2020-02" db="EMBL/GenBank/DDBJ databases">
        <title>The WGS of Modestobacter muralis DSM 100205.</title>
        <authorList>
            <person name="Jiang Z."/>
        </authorList>
    </citation>
    <scope>NUCLEOTIDE SEQUENCE [LARGE SCALE GENOMIC DNA]</scope>
    <source>
        <strain evidence="5 7">DSM 100205</strain>
    </source>
</reference>
<feature type="region of interest" description="Disordered" evidence="3">
    <location>
        <begin position="125"/>
        <end position="184"/>
    </location>
</feature>
<dbReference type="EMBL" id="JAAGWH010000045">
    <property type="protein sequence ID" value="NEK95534.1"/>
    <property type="molecule type" value="Genomic_DNA"/>
</dbReference>
<keyword evidence="2" id="KW-0963">Cytoplasm</keyword>
<dbReference type="GO" id="GO:0030490">
    <property type="term" value="P:maturation of SSU-rRNA"/>
    <property type="evidence" value="ECO:0007669"/>
    <property type="project" value="UniProtKB-UniRule"/>
</dbReference>
<organism evidence="4 6">
    <name type="scientific">Modestobacter muralis</name>
    <dbReference type="NCBI Taxonomy" id="1608614"/>
    <lineage>
        <taxon>Bacteria</taxon>
        <taxon>Bacillati</taxon>
        <taxon>Actinomycetota</taxon>
        <taxon>Actinomycetes</taxon>
        <taxon>Geodermatophilales</taxon>
        <taxon>Geodermatophilaceae</taxon>
        <taxon>Modestobacter</taxon>
    </lineage>
</organism>